<evidence type="ECO:0000313" key="4">
    <source>
        <dbReference type="EMBL" id="KAJ2849546.1"/>
    </source>
</evidence>
<dbReference type="SMART" id="SM00046">
    <property type="entry name" value="DAGKc"/>
    <property type="match status" value="1"/>
</dbReference>
<dbReference type="Pfam" id="PF00781">
    <property type="entry name" value="DAGK_cat"/>
    <property type="match status" value="1"/>
</dbReference>
<dbReference type="EC" id="2.7.1.91" evidence="4"/>
<dbReference type="AlphaFoldDB" id="A0A9W8I9E8"/>
<dbReference type="PROSITE" id="PS50146">
    <property type="entry name" value="DAGK"/>
    <property type="match status" value="1"/>
</dbReference>
<evidence type="ECO:0000313" key="5">
    <source>
        <dbReference type="Proteomes" id="UP001139887"/>
    </source>
</evidence>
<evidence type="ECO:0000259" key="3">
    <source>
        <dbReference type="PROSITE" id="PS50146"/>
    </source>
</evidence>
<dbReference type="OrthoDB" id="3853857at2759"/>
<dbReference type="GO" id="GO:0046512">
    <property type="term" value="P:sphingosine biosynthetic process"/>
    <property type="evidence" value="ECO:0007669"/>
    <property type="project" value="TreeGrafter"/>
</dbReference>
<dbReference type="GO" id="GO:0008481">
    <property type="term" value="F:sphingosine kinase activity"/>
    <property type="evidence" value="ECO:0007669"/>
    <property type="project" value="UniProtKB-EC"/>
</dbReference>
<name>A0A9W8I9E8_9FUNG</name>
<dbReference type="EMBL" id="JANBUW010000072">
    <property type="protein sequence ID" value="KAJ2849546.1"/>
    <property type="molecule type" value="Genomic_DNA"/>
</dbReference>
<reference evidence="4" key="1">
    <citation type="submission" date="2022-07" db="EMBL/GenBank/DDBJ databases">
        <title>Phylogenomic reconstructions and comparative analyses of Kickxellomycotina fungi.</title>
        <authorList>
            <person name="Reynolds N.K."/>
            <person name="Stajich J.E."/>
            <person name="Barry K."/>
            <person name="Grigoriev I.V."/>
            <person name="Crous P."/>
            <person name="Smith M.E."/>
        </authorList>
    </citation>
    <scope>NUCLEOTIDE SEQUENCE</scope>
    <source>
        <strain evidence="4">NRRL 1566</strain>
    </source>
</reference>
<feature type="region of interest" description="Disordered" evidence="1">
    <location>
        <begin position="517"/>
        <end position="577"/>
    </location>
</feature>
<organism evidence="4 5">
    <name type="scientific">Coemansia brasiliensis</name>
    <dbReference type="NCBI Taxonomy" id="2650707"/>
    <lineage>
        <taxon>Eukaryota</taxon>
        <taxon>Fungi</taxon>
        <taxon>Fungi incertae sedis</taxon>
        <taxon>Zoopagomycota</taxon>
        <taxon>Kickxellomycotina</taxon>
        <taxon>Kickxellomycetes</taxon>
        <taxon>Kickxellales</taxon>
        <taxon>Kickxellaceae</taxon>
        <taxon>Coemansia</taxon>
    </lineage>
</organism>
<dbReference type="PROSITE" id="PS50003">
    <property type="entry name" value="PH_DOMAIN"/>
    <property type="match status" value="1"/>
</dbReference>
<dbReference type="PANTHER" id="PTHR12358">
    <property type="entry name" value="SPHINGOSINE KINASE"/>
    <property type="match status" value="1"/>
</dbReference>
<dbReference type="InterPro" id="IPR001206">
    <property type="entry name" value="Diacylglycerol_kinase_cat_dom"/>
</dbReference>
<accession>A0A9W8I9E8</accession>
<dbReference type="PANTHER" id="PTHR12358:SF31">
    <property type="entry name" value="ACYLGLYCEROL KINASE, MITOCHONDRIAL"/>
    <property type="match status" value="1"/>
</dbReference>
<keyword evidence="4" id="KW-0808">Transferase</keyword>
<dbReference type="SUPFAM" id="SSF111331">
    <property type="entry name" value="NAD kinase/diacylglycerol kinase-like"/>
    <property type="match status" value="1"/>
</dbReference>
<feature type="domain" description="PH" evidence="2">
    <location>
        <begin position="32"/>
        <end position="139"/>
    </location>
</feature>
<dbReference type="InterPro" id="IPR017438">
    <property type="entry name" value="ATP-NAD_kinase_N"/>
</dbReference>
<protein>
    <submittedName>
        <fullName evidence="4">Sphingosine kinase 1</fullName>
        <ecNumber evidence="4">2.7.1.91</ecNumber>
    </submittedName>
</protein>
<dbReference type="InterPro" id="IPR016064">
    <property type="entry name" value="NAD/diacylglycerol_kinase_sf"/>
</dbReference>
<evidence type="ECO:0000259" key="2">
    <source>
        <dbReference type="PROSITE" id="PS50003"/>
    </source>
</evidence>
<dbReference type="GO" id="GO:0016020">
    <property type="term" value="C:membrane"/>
    <property type="evidence" value="ECO:0007669"/>
    <property type="project" value="TreeGrafter"/>
</dbReference>
<dbReference type="Gene3D" id="3.40.50.10330">
    <property type="entry name" value="Probable inorganic polyphosphate/atp-NAD kinase, domain 1"/>
    <property type="match status" value="1"/>
</dbReference>
<dbReference type="InterPro" id="IPR001849">
    <property type="entry name" value="PH_domain"/>
</dbReference>
<dbReference type="Gene3D" id="2.60.200.40">
    <property type="match status" value="1"/>
</dbReference>
<dbReference type="InterPro" id="IPR050187">
    <property type="entry name" value="Lipid_Phosphate_FormReg"/>
</dbReference>
<keyword evidence="4" id="KW-0418">Kinase</keyword>
<gene>
    <name evidence="4" type="primary">SPHK1</name>
    <name evidence="4" type="ORF">IWW36_002552</name>
</gene>
<comment type="caution">
    <text evidence="4">The sequence shown here is derived from an EMBL/GenBank/DDBJ whole genome shotgun (WGS) entry which is preliminary data.</text>
</comment>
<feature type="compositionally biased region" description="Polar residues" evidence="1">
    <location>
        <begin position="517"/>
        <end position="530"/>
    </location>
</feature>
<dbReference type="Proteomes" id="UP001139887">
    <property type="component" value="Unassembled WGS sequence"/>
</dbReference>
<feature type="region of interest" description="Disordered" evidence="1">
    <location>
        <begin position="635"/>
        <end position="695"/>
    </location>
</feature>
<proteinExistence type="predicted"/>
<dbReference type="GO" id="GO:0005737">
    <property type="term" value="C:cytoplasm"/>
    <property type="evidence" value="ECO:0007669"/>
    <property type="project" value="TreeGrafter"/>
</dbReference>
<keyword evidence="5" id="KW-1185">Reference proteome</keyword>
<sequence length="769" mass="83048">MPGAIDISDIVASSGSENMLLMKSQAKLYSSQGVLTGLLALYRDKLMWSEISDRSANMLTIATDVMFGATLSPPGKYKFKSVEAAQTLNREIESSTHFTVYTLTSRENGKRPMCDTWTFMVDSEEESATWLSLLRYAINPKLSEREANVLIFVNPVSGKRKSLKLFQTVVKPILEIGNTAYTLQITESQGFAIEFVKSQDLSKYTAIVAVSGDGLLHEILNGLLSRPDWSKLRSMPLGVIPTGTGNGLAKTLDCFWPEQAAVSIVKAQTRPIDIMSTTLASGYTEYCFLSVTWGLIADIDIESERMRWAGAARLDLYGTLRLMNLRYYGGRLHYLPAAPNSEADENTDAAGSSRTATEMLNSTKTSSLAQSNNQGADMAWGLPAHNFSSPLVRQSPKPLPDTTSPAIQPAVTLHPTLTAGIQLPVKPGSLSSRWRTVEGPFVQVIATNVSWLSGDFLACQKARISDGAIDLVYSGNASKWNLIPYMAAPTRDNYMNTDDIAHVRARAFILEPTGLRTTSRSKGSFKSIQPSPDGLPRPATSRPLSMPLFGSRRFRKSRKSAQLPFRKSTSPQAPVPARVRSQAYTSYHQQTVGQGSSLRIQGLEDTAQTNNTAPQPPAQAIFSVRSETELAAAALNGSGPESSLPSAKAQQPASPEQPKSPISSSSGGSSGPLRVNKSMEYDPPNSMADSGSEGGCQLIGDHGILDLDGEVAELGPIKVECLPSLALIICPPWLNESQTSRVGSIPAPKFAESIRGTLSREGSVLSFNV</sequence>
<feature type="domain" description="DAGKc" evidence="3">
    <location>
        <begin position="144"/>
        <end position="281"/>
    </location>
</feature>
<evidence type="ECO:0000256" key="1">
    <source>
        <dbReference type="SAM" id="MobiDB-lite"/>
    </source>
</evidence>
<feature type="compositionally biased region" description="Polar residues" evidence="1">
    <location>
        <begin position="639"/>
        <end position="654"/>
    </location>
</feature>